<dbReference type="Gene3D" id="2.160.20.10">
    <property type="entry name" value="Single-stranded right-handed beta-helix, Pectin lyase-like"/>
    <property type="match status" value="1"/>
</dbReference>
<evidence type="ECO:0000256" key="4">
    <source>
        <dbReference type="PROSITE-ProRule" id="PRU10040"/>
    </source>
</evidence>
<evidence type="ECO:0000256" key="2">
    <source>
        <dbReference type="ARBA" id="ARBA00022801"/>
    </source>
</evidence>
<keyword evidence="2 5" id="KW-0378">Hydrolase</keyword>
<feature type="domain" description="Pectinesterase catalytic" evidence="6">
    <location>
        <begin position="48"/>
        <end position="85"/>
    </location>
</feature>
<reference evidence="7 8" key="1">
    <citation type="submission" date="2021-05" db="EMBL/GenBank/DDBJ databases">
        <title>Genome Assembly of Synthetic Allotetraploid Brassica napus Reveals Homoeologous Exchanges between Subgenomes.</title>
        <authorList>
            <person name="Davis J.T."/>
        </authorList>
    </citation>
    <scope>NUCLEOTIDE SEQUENCE [LARGE SCALE GENOMIC DNA]</scope>
    <source>
        <strain evidence="8">cv. Da-Ae</strain>
        <tissue evidence="7">Seedling</tissue>
    </source>
</reference>
<evidence type="ECO:0000256" key="1">
    <source>
        <dbReference type="ARBA" id="ARBA00005184"/>
    </source>
</evidence>
<dbReference type="InterPro" id="IPR012334">
    <property type="entry name" value="Pectin_lyas_fold"/>
</dbReference>
<dbReference type="SUPFAM" id="SSF51126">
    <property type="entry name" value="Pectin lyase-like"/>
    <property type="match status" value="1"/>
</dbReference>
<evidence type="ECO:0000259" key="6">
    <source>
        <dbReference type="Pfam" id="PF01095"/>
    </source>
</evidence>
<gene>
    <name evidence="7" type="ORF">HID58_031458</name>
</gene>
<protein>
    <recommendedName>
        <fullName evidence="5">Pectinesterase</fullName>
        <ecNumber evidence="5">3.1.1.11</ecNumber>
    </recommendedName>
</protein>
<dbReference type="EC" id="3.1.1.11" evidence="5"/>
<comment type="caution">
    <text evidence="7">The sequence shown here is derived from an EMBL/GenBank/DDBJ whole genome shotgun (WGS) entry which is preliminary data.</text>
</comment>
<keyword evidence="8" id="KW-1185">Reference proteome</keyword>
<dbReference type="EMBL" id="JAGKQM010000009">
    <property type="protein sequence ID" value="KAH0908137.1"/>
    <property type="molecule type" value="Genomic_DNA"/>
</dbReference>
<dbReference type="InterPro" id="IPR033131">
    <property type="entry name" value="Pectinesterase_Asp_AS"/>
</dbReference>
<keyword evidence="3 5" id="KW-0063">Aspartyl esterase</keyword>
<dbReference type="InterPro" id="IPR011050">
    <property type="entry name" value="Pectin_lyase_fold/virulence"/>
</dbReference>
<comment type="pathway">
    <text evidence="1 5">Glycan metabolism; pectin degradation; 2-dehydro-3-deoxy-D-gluconate from pectin: step 1/5.</text>
</comment>
<evidence type="ECO:0000313" key="7">
    <source>
        <dbReference type="EMBL" id="KAH0908137.1"/>
    </source>
</evidence>
<dbReference type="Proteomes" id="UP000824890">
    <property type="component" value="Unassembled WGS sequence"/>
</dbReference>
<feature type="active site" evidence="4">
    <location>
        <position position="151"/>
    </location>
</feature>
<accession>A0ABQ8BUG6</accession>
<sequence length="234" mass="26177">MVLGNEMCDQTPHPSQCNTLGMEEANGNGTTRRYKRRWNGAGERPRGSKWYVIHVKSGVYQEYVKVGIKSHNIMIIGDQKQRQRIFHFQIRHVCGARHDDQEHGGDGEQAGGGTEIGLGQCITASKGIKTRCTSTLRASVFRKCNIYGTVDFIFGNAAAVFQNCSILAPLTSMALVCYDGGDRNVPWSFDRTQRMAGFEYNKPDIEEARQFTLHNFIDAASWLPSAKVPFTTHL</sequence>
<evidence type="ECO:0000313" key="8">
    <source>
        <dbReference type="Proteomes" id="UP000824890"/>
    </source>
</evidence>
<comment type="catalytic activity">
    <reaction evidence="5">
        <text>[(1-&gt;4)-alpha-D-galacturonosyl methyl ester](n) + n H2O = [(1-&gt;4)-alpha-D-galacturonosyl](n) + n methanol + n H(+)</text>
        <dbReference type="Rhea" id="RHEA:22380"/>
        <dbReference type="Rhea" id="RHEA-COMP:14570"/>
        <dbReference type="Rhea" id="RHEA-COMP:14573"/>
        <dbReference type="ChEBI" id="CHEBI:15377"/>
        <dbReference type="ChEBI" id="CHEBI:15378"/>
        <dbReference type="ChEBI" id="CHEBI:17790"/>
        <dbReference type="ChEBI" id="CHEBI:140522"/>
        <dbReference type="ChEBI" id="CHEBI:140523"/>
        <dbReference type="EC" id="3.1.1.11"/>
    </reaction>
</comment>
<evidence type="ECO:0000256" key="3">
    <source>
        <dbReference type="ARBA" id="ARBA00023085"/>
    </source>
</evidence>
<dbReference type="Pfam" id="PF01095">
    <property type="entry name" value="Pectinesterase"/>
    <property type="match status" value="2"/>
</dbReference>
<dbReference type="InterPro" id="IPR000070">
    <property type="entry name" value="Pectinesterase_cat"/>
</dbReference>
<proteinExistence type="predicted"/>
<dbReference type="PANTHER" id="PTHR31707">
    <property type="entry name" value="PECTINESTERASE"/>
    <property type="match status" value="1"/>
</dbReference>
<organism evidence="7 8">
    <name type="scientific">Brassica napus</name>
    <name type="common">Rape</name>
    <dbReference type="NCBI Taxonomy" id="3708"/>
    <lineage>
        <taxon>Eukaryota</taxon>
        <taxon>Viridiplantae</taxon>
        <taxon>Streptophyta</taxon>
        <taxon>Embryophyta</taxon>
        <taxon>Tracheophyta</taxon>
        <taxon>Spermatophyta</taxon>
        <taxon>Magnoliopsida</taxon>
        <taxon>eudicotyledons</taxon>
        <taxon>Gunneridae</taxon>
        <taxon>Pentapetalae</taxon>
        <taxon>rosids</taxon>
        <taxon>malvids</taxon>
        <taxon>Brassicales</taxon>
        <taxon>Brassicaceae</taxon>
        <taxon>Brassiceae</taxon>
        <taxon>Brassica</taxon>
    </lineage>
</organism>
<dbReference type="PROSITE" id="PS00503">
    <property type="entry name" value="PECTINESTERASE_2"/>
    <property type="match status" value="1"/>
</dbReference>
<name>A0ABQ8BUG6_BRANA</name>
<evidence type="ECO:0000256" key="5">
    <source>
        <dbReference type="RuleBase" id="RU000589"/>
    </source>
</evidence>
<feature type="domain" description="Pectinesterase catalytic" evidence="6">
    <location>
        <begin position="140"/>
        <end position="168"/>
    </location>
</feature>